<name>A0ACB9YZ10_9PEZI</name>
<sequence>MKFLSLVGFGLLASGIHASATADHRHDATLPPIYILKSTPPAMTSLGKALDTLGYISVDTQSGLSNQTSSAYTYVEISSETQLLEVARSHPEAKFIVPRGRPRSRGRGDWSRMCAAWWIGGTCYDQKSLELIDDEDHIQQALTYFPEEKRRHVFLLDVFSRDPATQAENWINLCQFLGMGYSTVERLKLWHFPE</sequence>
<gene>
    <name evidence="1" type="ORF">F4820DRAFT_423042</name>
</gene>
<dbReference type="Proteomes" id="UP001497700">
    <property type="component" value="Unassembled WGS sequence"/>
</dbReference>
<evidence type="ECO:0000313" key="2">
    <source>
        <dbReference type="Proteomes" id="UP001497700"/>
    </source>
</evidence>
<keyword evidence="2" id="KW-1185">Reference proteome</keyword>
<evidence type="ECO:0000313" key="1">
    <source>
        <dbReference type="EMBL" id="KAI4864670.1"/>
    </source>
</evidence>
<comment type="caution">
    <text evidence="1">The sequence shown here is derived from an EMBL/GenBank/DDBJ whole genome shotgun (WGS) entry which is preliminary data.</text>
</comment>
<proteinExistence type="predicted"/>
<reference evidence="1 2" key="1">
    <citation type="journal article" date="2022" name="New Phytol.">
        <title>Ecological generalism drives hyperdiversity of secondary metabolite gene clusters in xylarialean endophytes.</title>
        <authorList>
            <person name="Franco M.E.E."/>
            <person name="Wisecaver J.H."/>
            <person name="Arnold A.E."/>
            <person name="Ju Y.M."/>
            <person name="Slot J.C."/>
            <person name="Ahrendt S."/>
            <person name="Moore L.P."/>
            <person name="Eastman K.E."/>
            <person name="Scott K."/>
            <person name="Konkel Z."/>
            <person name="Mondo S.J."/>
            <person name="Kuo A."/>
            <person name="Hayes R.D."/>
            <person name="Haridas S."/>
            <person name="Andreopoulos B."/>
            <person name="Riley R."/>
            <person name="LaButti K."/>
            <person name="Pangilinan J."/>
            <person name="Lipzen A."/>
            <person name="Amirebrahimi M."/>
            <person name="Yan J."/>
            <person name="Adam C."/>
            <person name="Keymanesh K."/>
            <person name="Ng V."/>
            <person name="Louie K."/>
            <person name="Northen T."/>
            <person name="Drula E."/>
            <person name="Henrissat B."/>
            <person name="Hsieh H.M."/>
            <person name="Youens-Clark K."/>
            <person name="Lutzoni F."/>
            <person name="Miadlikowska J."/>
            <person name="Eastwood D.C."/>
            <person name="Hamelin R.C."/>
            <person name="Grigoriev I.V."/>
            <person name="U'Ren J.M."/>
        </authorList>
    </citation>
    <scope>NUCLEOTIDE SEQUENCE [LARGE SCALE GENOMIC DNA]</scope>
    <source>
        <strain evidence="1 2">CBS 119005</strain>
    </source>
</reference>
<organism evidence="1 2">
    <name type="scientific">Hypoxylon rubiginosum</name>
    <dbReference type="NCBI Taxonomy" id="110542"/>
    <lineage>
        <taxon>Eukaryota</taxon>
        <taxon>Fungi</taxon>
        <taxon>Dikarya</taxon>
        <taxon>Ascomycota</taxon>
        <taxon>Pezizomycotina</taxon>
        <taxon>Sordariomycetes</taxon>
        <taxon>Xylariomycetidae</taxon>
        <taxon>Xylariales</taxon>
        <taxon>Hypoxylaceae</taxon>
        <taxon>Hypoxylon</taxon>
    </lineage>
</organism>
<dbReference type="EMBL" id="MU393483">
    <property type="protein sequence ID" value="KAI4864670.1"/>
    <property type="molecule type" value="Genomic_DNA"/>
</dbReference>
<accession>A0ACB9YZ10</accession>
<protein>
    <submittedName>
        <fullName evidence="1">Uncharacterized protein</fullName>
    </submittedName>
</protein>